<protein>
    <submittedName>
        <fullName evidence="2">Protein kinase, putative</fullName>
    </submittedName>
</protein>
<dbReference type="SUPFAM" id="SSF48371">
    <property type="entry name" value="ARM repeat"/>
    <property type="match status" value="1"/>
</dbReference>
<dbReference type="VEuPathDB" id="PlasmoDB:POWCR01_000024800"/>
<evidence type="ECO:0000256" key="1">
    <source>
        <dbReference type="SAM" id="MobiDB-lite"/>
    </source>
</evidence>
<dbReference type="EMBL" id="FLRJ01000039">
    <property type="protein sequence ID" value="SBT72269.1"/>
    <property type="molecule type" value="Genomic_DNA"/>
</dbReference>
<evidence type="ECO:0000313" key="2">
    <source>
        <dbReference type="EMBL" id="SBT72269.1"/>
    </source>
</evidence>
<accession>A0A1C3KF57</accession>
<dbReference type="PANTHER" id="PTHR12984:SF3">
    <property type="entry name" value="N-TERMINAL KINASE-LIKE PROTEIN"/>
    <property type="match status" value="1"/>
</dbReference>
<dbReference type="VEuPathDB" id="PlasmoDB:PocGH01_10037900"/>
<reference evidence="2 3" key="1">
    <citation type="submission" date="2016-06" db="EMBL/GenBank/DDBJ databases">
        <authorList>
            <consortium name="Pathogen Informatics"/>
        </authorList>
    </citation>
    <scope>NUCLEOTIDE SEQUENCE [LARGE SCALE GENOMIC DNA]</scope>
</reference>
<keyword evidence="2" id="KW-0808">Transferase</keyword>
<dbReference type="InterPro" id="IPR011989">
    <property type="entry name" value="ARM-like"/>
</dbReference>
<gene>
    <name evidence="2" type="primary">PowCR01_000024800</name>
    <name evidence="2" type="ORF">POWCR01_000024800</name>
</gene>
<dbReference type="SUPFAM" id="SSF56112">
    <property type="entry name" value="Protein kinase-like (PK-like)"/>
    <property type="match status" value="1"/>
</dbReference>
<keyword evidence="2" id="KW-0418">Kinase</keyword>
<organism evidence="2 3">
    <name type="scientific">Plasmodium ovale</name>
    <name type="common">malaria parasite P. ovale</name>
    <dbReference type="NCBI Taxonomy" id="36330"/>
    <lineage>
        <taxon>Eukaryota</taxon>
        <taxon>Sar</taxon>
        <taxon>Alveolata</taxon>
        <taxon>Apicomplexa</taxon>
        <taxon>Aconoidasida</taxon>
        <taxon>Haemosporida</taxon>
        <taxon>Plasmodiidae</taxon>
        <taxon>Plasmodium</taxon>
        <taxon>Plasmodium (Plasmodium)</taxon>
    </lineage>
</organism>
<dbReference type="InterPro" id="IPR051177">
    <property type="entry name" value="CIK-Related_Protein"/>
</dbReference>
<proteinExistence type="predicted"/>
<dbReference type="Gene3D" id="1.25.10.10">
    <property type="entry name" value="Leucine-rich Repeat Variant"/>
    <property type="match status" value="1"/>
</dbReference>
<dbReference type="GO" id="GO:0016301">
    <property type="term" value="F:kinase activity"/>
    <property type="evidence" value="ECO:0007669"/>
    <property type="project" value="UniProtKB-KW"/>
</dbReference>
<feature type="compositionally biased region" description="Polar residues" evidence="1">
    <location>
        <begin position="756"/>
        <end position="782"/>
    </location>
</feature>
<dbReference type="AlphaFoldDB" id="A0A1C3KF57"/>
<sequence>MLQYFVGKLFGDLPSNFSYVIGKRLEFQTKTGYYDIYEGVDKNNEGVSIFIYEKKNNELGNVKRYTNNHFAYAKKFKHPNILKVFYTYENDKRIYIVTEKCTPLIFEKIGSDPIWGLYEIISAVHFINTCNYIHCLIHPFSVFVNARGRWKLSLFDGIHDKNTSIHHIMDDLRDHILFTYGHKLNLPNGAHPMCIDAQGVAFLMTWSYKNYISSNTAYNNYACTASENCEKTASDNVQGGSSTSSWYQNLDRCTNSLANTGWHIDGYPDGNPGDDSAMNIFSKSPMNISKECLPKELYSVYDVLQMCSYKEIDLGLVLRDNNLRKNNIVSTMLFLTELHMKSRIEKTQFFDILYTNLDNIPIDVKIQMILPELVQNIEVTENSVICLKIILIISKDMPTKQFEKFLYPTIVKYFSQIDRSIRYVLLDSFPFFEKHLSSNNMSEIYSSYIYGFFDDNMYIKNESIKTFIYVYPKLKSKLKSSSLNALLENLKENDSCIRTNTIICIAKIAKYILSDKQNILENVFNVGLNDPFPQTRAATIQSIKFTYDQFNTKKMVSNILPLLIRSLTDDAIELRICTFDALEFILSKLKGDLLGGCTNTAAAVTATGTGTGTSVIATSTSGGGGNAHVNGGETVMDTVRGYNFIDKIKDMVKSKPGGSEGGNVEGLLGGDMRKQSNVCGFLENSPKNDMGKMASISGADRMLNGTNVLSSRGYNERMEAAKTEDKNGSSAHLSVNTCIGNKSSPVFSEEKLISYNQHQKSSNSNSTPYGENIRSGYNNKGGNAQLGESHPARKEDEGRENYFNVSHNHRDINWGLINTESTYQKDHEKVNGFKDNFEFGRTEKKKKKKKKNDIDIDVFFEEFDLEKEDNSTPKVKLSSL</sequence>
<dbReference type="PANTHER" id="PTHR12984">
    <property type="entry name" value="SCY1-RELATED S/T PROTEIN KINASE-LIKE"/>
    <property type="match status" value="1"/>
</dbReference>
<dbReference type="OrthoDB" id="447103at2759"/>
<dbReference type="Proteomes" id="UP000243200">
    <property type="component" value="Unassembled WGS sequence"/>
</dbReference>
<dbReference type="InterPro" id="IPR016024">
    <property type="entry name" value="ARM-type_fold"/>
</dbReference>
<dbReference type="Gene3D" id="3.30.200.20">
    <property type="entry name" value="Phosphorylase Kinase, domain 1"/>
    <property type="match status" value="1"/>
</dbReference>
<name>A0A1C3KF57_PLAOA</name>
<feature type="region of interest" description="Disordered" evidence="1">
    <location>
        <begin position="756"/>
        <end position="798"/>
    </location>
</feature>
<dbReference type="Gene3D" id="1.10.510.10">
    <property type="entry name" value="Transferase(Phosphotransferase) domain 1"/>
    <property type="match status" value="1"/>
</dbReference>
<evidence type="ECO:0000313" key="3">
    <source>
        <dbReference type="Proteomes" id="UP000243200"/>
    </source>
</evidence>
<dbReference type="InterPro" id="IPR011009">
    <property type="entry name" value="Kinase-like_dom_sf"/>
</dbReference>